<organism evidence="2 3">
    <name type="scientific">Sesamum alatum</name>
    <dbReference type="NCBI Taxonomy" id="300844"/>
    <lineage>
        <taxon>Eukaryota</taxon>
        <taxon>Viridiplantae</taxon>
        <taxon>Streptophyta</taxon>
        <taxon>Embryophyta</taxon>
        <taxon>Tracheophyta</taxon>
        <taxon>Spermatophyta</taxon>
        <taxon>Magnoliopsida</taxon>
        <taxon>eudicotyledons</taxon>
        <taxon>Gunneridae</taxon>
        <taxon>Pentapetalae</taxon>
        <taxon>asterids</taxon>
        <taxon>lamiids</taxon>
        <taxon>Lamiales</taxon>
        <taxon>Pedaliaceae</taxon>
        <taxon>Sesamum</taxon>
    </lineage>
</organism>
<reference evidence="2" key="2">
    <citation type="journal article" date="2024" name="Plant">
        <title>Genomic evolution and insights into agronomic trait innovations of Sesamum species.</title>
        <authorList>
            <person name="Miao H."/>
            <person name="Wang L."/>
            <person name="Qu L."/>
            <person name="Liu H."/>
            <person name="Sun Y."/>
            <person name="Le M."/>
            <person name="Wang Q."/>
            <person name="Wei S."/>
            <person name="Zheng Y."/>
            <person name="Lin W."/>
            <person name="Duan Y."/>
            <person name="Cao H."/>
            <person name="Xiong S."/>
            <person name="Wang X."/>
            <person name="Wei L."/>
            <person name="Li C."/>
            <person name="Ma Q."/>
            <person name="Ju M."/>
            <person name="Zhao R."/>
            <person name="Li G."/>
            <person name="Mu C."/>
            <person name="Tian Q."/>
            <person name="Mei H."/>
            <person name="Zhang T."/>
            <person name="Gao T."/>
            <person name="Zhang H."/>
        </authorList>
    </citation>
    <scope>NUCLEOTIDE SEQUENCE</scope>
    <source>
        <strain evidence="2">3651</strain>
    </source>
</reference>
<evidence type="ECO:0000313" key="3">
    <source>
        <dbReference type="Proteomes" id="UP001293254"/>
    </source>
</evidence>
<reference evidence="2" key="1">
    <citation type="submission" date="2020-06" db="EMBL/GenBank/DDBJ databases">
        <authorList>
            <person name="Li T."/>
            <person name="Hu X."/>
            <person name="Zhang T."/>
            <person name="Song X."/>
            <person name="Zhang H."/>
            <person name="Dai N."/>
            <person name="Sheng W."/>
            <person name="Hou X."/>
            <person name="Wei L."/>
        </authorList>
    </citation>
    <scope>NUCLEOTIDE SEQUENCE</scope>
    <source>
        <strain evidence="2">3651</strain>
        <tissue evidence="2">Leaf</tissue>
    </source>
</reference>
<protein>
    <submittedName>
        <fullName evidence="2">Uncharacterized protein</fullName>
    </submittedName>
</protein>
<dbReference type="EMBL" id="JACGWO010000004">
    <property type="protein sequence ID" value="KAK4428591.1"/>
    <property type="molecule type" value="Genomic_DNA"/>
</dbReference>
<comment type="caution">
    <text evidence="2">The sequence shown here is derived from an EMBL/GenBank/DDBJ whole genome shotgun (WGS) entry which is preliminary data.</text>
</comment>
<gene>
    <name evidence="2" type="ORF">Salat_1158900</name>
</gene>
<dbReference type="Proteomes" id="UP001293254">
    <property type="component" value="Unassembled WGS sequence"/>
</dbReference>
<evidence type="ECO:0000313" key="2">
    <source>
        <dbReference type="EMBL" id="KAK4428591.1"/>
    </source>
</evidence>
<proteinExistence type="predicted"/>
<name>A0AAE1YE34_9LAMI</name>
<keyword evidence="3" id="KW-1185">Reference proteome</keyword>
<evidence type="ECO:0000256" key="1">
    <source>
        <dbReference type="SAM" id="MobiDB-lite"/>
    </source>
</evidence>
<feature type="region of interest" description="Disordered" evidence="1">
    <location>
        <begin position="1"/>
        <end position="20"/>
    </location>
</feature>
<sequence length="169" mass="19465">MFNRSGRRPDHSPSWVPQNSVEMRRRMEENRCCKQRVLLQLHHAAAASAAILSPETFFRHVLDHGHRPLDNQPPIYLDLPCVARSVTRRATIRRLKSRSFSPISPLQFRRHSDDPLAATTIKLLVSSRCSLLSLWLPFLPPFSSDRRPRPSSFDSLRFAFLIISLSLID</sequence>
<dbReference type="AlphaFoldDB" id="A0AAE1YE34"/>
<accession>A0AAE1YE34</accession>